<evidence type="ECO:0000256" key="1">
    <source>
        <dbReference type="ARBA" id="ARBA00005593"/>
    </source>
</evidence>
<feature type="compositionally biased region" description="Polar residues" evidence="2">
    <location>
        <begin position="241"/>
        <end position="259"/>
    </location>
</feature>
<dbReference type="InterPro" id="IPR018203">
    <property type="entry name" value="GDP_dissociation_inhibitor"/>
</dbReference>
<comment type="similarity">
    <text evidence="1">Belongs to the Rab GDI family.</text>
</comment>
<dbReference type="PANTHER" id="PTHR11787:SF4">
    <property type="entry name" value="CHM, RAB ESCORT PROTEIN 1"/>
    <property type="match status" value="1"/>
</dbReference>
<name>A0ABP1A2Z0_9BRYO</name>
<dbReference type="SUPFAM" id="SSF51905">
    <property type="entry name" value="FAD/NAD(P)-binding domain"/>
    <property type="match status" value="1"/>
</dbReference>
<comment type="caution">
    <text evidence="3">The sequence shown here is derived from an EMBL/GenBank/DDBJ whole genome shotgun (WGS) entry which is preliminary data.</text>
</comment>
<dbReference type="PANTHER" id="PTHR11787">
    <property type="entry name" value="RAB GDP-DISSOCIATION INHIBITOR"/>
    <property type="match status" value="1"/>
</dbReference>
<feature type="region of interest" description="Disordered" evidence="2">
    <location>
        <begin position="235"/>
        <end position="259"/>
    </location>
</feature>
<evidence type="ECO:0000256" key="2">
    <source>
        <dbReference type="SAM" id="MobiDB-lite"/>
    </source>
</evidence>
<organism evidence="3 4">
    <name type="scientific">Sphagnum jensenii</name>
    <dbReference type="NCBI Taxonomy" id="128206"/>
    <lineage>
        <taxon>Eukaryota</taxon>
        <taxon>Viridiplantae</taxon>
        <taxon>Streptophyta</taxon>
        <taxon>Embryophyta</taxon>
        <taxon>Bryophyta</taxon>
        <taxon>Sphagnophytina</taxon>
        <taxon>Sphagnopsida</taxon>
        <taxon>Sphagnales</taxon>
        <taxon>Sphagnaceae</taxon>
        <taxon>Sphagnum</taxon>
    </lineage>
</organism>
<reference evidence="3" key="1">
    <citation type="submission" date="2024-03" db="EMBL/GenBank/DDBJ databases">
        <authorList>
            <consortium name="ELIXIR-Norway"/>
            <consortium name="Elixir Norway"/>
        </authorList>
    </citation>
    <scope>NUCLEOTIDE SEQUENCE</scope>
</reference>
<accession>A0ABP1A2Z0</accession>
<evidence type="ECO:0000313" key="3">
    <source>
        <dbReference type="EMBL" id="CAK9856622.1"/>
    </source>
</evidence>
<dbReference type="Proteomes" id="UP001497522">
    <property type="component" value="Unassembled WGS sequence"/>
</dbReference>
<proteinExistence type="inferred from homology"/>
<dbReference type="Pfam" id="PF00996">
    <property type="entry name" value="GDI"/>
    <property type="match status" value="1"/>
</dbReference>
<dbReference type="EMBL" id="CAXHBF010000553">
    <property type="protein sequence ID" value="CAK9856622.1"/>
    <property type="molecule type" value="Genomic_DNA"/>
</dbReference>
<evidence type="ECO:0000313" key="4">
    <source>
        <dbReference type="Proteomes" id="UP001497522"/>
    </source>
</evidence>
<sequence length="322" mass="35485">MSESAGGASLGSPQNRFYLDLTGPKVALCVGPLINALLKLQAEHHVKFMAIESSYIWRDHAIAAVPASRSDVFQDQSLSLPDKQFLMQFFKMVSDYTESPDGTVAELASSNLDQPFFEVLQRQNLPSHLQKIILYAIALSDEDQELVTDTRRLLTAKEGFANLALYLASFPTAPGTFLYSMYGQGDLTQAFCCCAVETKDYRGVETVSGQHLYSGKLITGPSFCVGSVQPRLTEDRGSEEGTAQFSSSEYASTNTESLSNRRNITPNKVARCICITDQSLQPDAVTDLRHFCGFVAHQVFHKLFPEQDFLPRAVVAANNVED</sequence>
<gene>
    <name evidence="3" type="ORF">CSSPJE1EN2_LOCUS26554</name>
</gene>
<dbReference type="InterPro" id="IPR036188">
    <property type="entry name" value="FAD/NAD-bd_sf"/>
</dbReference>
<dbReference type="Gene3D" id="1.10.405.10">
    <property type="entry name" value="Guanine Nucleotide Dissociation Inhibitor, domain 1"/>
    <property type="match status" value="1"/>
</dbReference>
<keyword evidence="4" id="KW-1185">Reference proteome</keyword>
<protein>
    <submittedName>
        <fullName evidence="3">Uncharacterized protein</fullName>
    </submittedName>
</protein>